<evidence type="ECO:0000313" key="3">
    <source>
        <dbReference type="Proteomes" id="UP000717696"/>
    </source>
</evidence>
<dbReference type="AlphaFoldDB" id="A0A9P9FJ51"/>
<sequence length="244" mass="27113">MPKCVTVLSREEVTDDMLVKAASLFSDNYGVWSKAAKRDRAYGKPSGRVRMTSARLRNQCLPEDSDSAYVQVTIDGVMAGHAFVCRWKYQGRNVLWVTQLVVQSEFRERGIATSLLANCLDKNDDVFGIMSSHPAACKALGKAFGSTPIAEISMDFAEKHAAGVLGGSPVQYIRDAELCGSLFDPNDSTGLIMGVNSKFYVDHHEALEALESLRKGGWPWPLGELPEGHEFMFLFERPQRRRSF</sequence>
<organism evidence="2 3">
    <name type="scientific">Dactylonectria estremocensis</name>
    <dbReference type="NCBI Taxonomy" id="1079267"/>
    <lineage>
        <taxon>Eukaryota</taxon>
        <taxon>Fungi</taxon>
        <taxon>Dikarya</taxon>
        <taxon>Ascomycota</taxon>
        <taxon>Pezizomycotina</taxon>
        <taxon>Sordariomycetes</taxon>
        <taxon>Hypocreomycetidae</taxon>
        <taxon>Hypocreales</taxon>
        <taxon>Nectriaceae</taxon>
        <taxon>Dactylonectria</taxon>
    </lineage>
</organism>
<gene>
    <name evidence="2" type="ORF">B0J13DRAFT_15420</name>
</gene>
<evidence type="ECO:0000259" key="1">
    <source>
        <dbReference type="Pfam" id="PF00583"/>
    </source>
</evidence>
<evidence type="ECO:0000313" key="2">
    <source>
        <dbReference type="EMBL" id="KAH7162634.1"/>
    </source>
</evidence>
<reference evidence="2" key="1">
    <citation type="journal article" date="2021" name="Nat. Commun.">
        <title>Genetic determinants of endophytism in the Arabidopsis root mycobiome.</title>
        <authorList>
            <person name="Mesny F."/>
            <person name="Miyauchi S."/>
            <person name="Thiergart T."/>
            <person name="Pickel B."/>
            <person name="Atanasova L."/>
            <person name="Karlsson M."/>
            <person name="Huettel B."/>
            <person name="Barry K.W."/>
            <person name="Haridas S."/>
            <person name="Chen C."/>
            <person name="Bauer D."/>
            <person name="Andreopoulos W."/>
            <person name="Pangilinan J."/>
            <person name="LaButti K."/>
            <person name="Riley R."/>
            <person name="Lipzen A."/>
            <person name="Clum A."/>
            <person name="Drula E."/>
            <person name="Henrissat B."/>
            <person name="Kohler A."/>
            <person name="Grigoriev I.V."/>
            <person name="Martin F.M."/>
            <person name="Hacquard S."/>
        </authorList>
    </citation>
    <scope>NUCLEOTIDE SEQUENCE</scope>
    <source>
        <strain evidence="2">MPI-CAGE-AT-0021</strain>
    </source>
</reference>
<dbReference type="EMBL" id="JAGMUU010000001">
    <property type="protein sequence ID" value="KAH7162634.1"/>
    <property type="molecule type" value="Genomic_DNA"/>
</dbReference>
<dbReference type="Proteomes" id="UP000717696">
    <property type="component" value="Unassembled WGS sequence"/>
</dbReference>
<proteinExistence type="predicted"/>
<dbReference type="Gene3D" id="3.40.630.30">
    <property type="match status" value="1"/>
</dbReference>
<dbReference type="OrthoDB" id="2019666at2759"/>
<dbReference type="Pfam" id="PF00583">
    <property type="entry name" value="Acetyltransf_1"/>
    <property type="match status" value="1"/>
</dbReference>
<comment type="caution">
    <text evidence="2">The sequence shown here is derived from an EMBL/GenBank/DDBJ whole genome shotgun (WGS) entry which is preliminary data.</text>
</comment>
<accession>A0A9P9FJ51</accession>
<dbReference type="InterPro" id="IPR016181">
    <property type="entry name" value="Acyl_CoA_acyltransferase"/>
</dbReference>
<dbReference type="InterPro" id="IPR000182">
    <property type="entry name" value="GNAT_dom"/>
</dbReference>
<dbReference type="SUPFAM" id="SSF55729">
    <property type="entry name" value="Acyl-CoA N-acyltransferases (Nat)"/>
    <property type="match status" value="1"/>
</dbReference>
<dbReference type="CDD" id="cd04301">
    <property type="entry name" value="NAT_SF"/>
    <property type="match status" value="1"/>
</dbReference>
<protein>
    <recommendedName>
        <fullName evidence="1">N-acetyltransferase domain-containing protein</fullName>
    </recommendedName>
</protein>
<keyword evidence="3" id="KW-1185">Reference proteome</keyword>
<feature type="domain" description="N-acetyltransferase" evidence="1">
    <location>
        <begin position="58"/>
        <end position="122"/>
    </location>
</feature>
<name>A0A9P9FJ51_9HYPO</name>
<dbReference type="GO" id="GO:0016747">
    <property type="term" value="F:acyltransferase activity, transferring groups other than amino-acyl groups"/>
    <property type="evidence" value="ECO:0007669"/>
    <property type="project" value="InterPro"/>
</dbReference>